<reference evidence="1 2" key="1">
    <citation type="submission" date="2017-08" db="EMBL/GenBank/DDBJ databases">
        <title>Acidophilic green algal genome provides insights into adaptation to an acidic environment.</title>
        <authorList>
            <person name="Hirooka S."/>
            <person name="Hirose Y."/>
            <person name="Kanesaki Y."/>
            <person name="Higuchi S."/>
            <person name="Fujiwara T."/>
            <person name="Onuma R."/>
            <person name="Era A."/>
            <person name="Ohbayashi R."/>
            <person name="Uzuka A."/>
            <person name="Nozaki H."/>
            <person name="Yoshikawa H."/>
            <person name="Miyagishima S.Y."/>
        </authorList>
    </citation>
    <scope>NUCLEOTIDE SEQUENCE [LARGE SCALE GENOMIC DNA]</scope>
    <source>
        <strain evidence="1 2">NIES-2499</strain>
    </source>
</reference>
<evidence type="ECO:0000313" key="1">
    <source>
        <dbReference type="EMBL" id="GAX73161.1"/>
    </source>
</evidence>
<dbReference type="EMBL" id="BEGY01000002">
    <property type="protein sequence ID" value="GAX73161.1"/>
    <property type="molecule type" value="Genomic_DNA"/>
</dbReference>
<organism evidence="1 2">
    <name type="scientific">Chlamydomonas eustigma</name>
    <dbReference type="NCBI Taxonomy" id="1157962"/>
    <lineage>
        <taxon>Eukaryota</taxon>
        <taxon>Viridiplantae</taxon>
        <taxon>Chlorophyta</taxon>
        <taxon>core chlorophytes</taxon>
        <taxon>Chlorophyceae</taxon>
        <taxon>CS clade</taxon>
        <taxon>Chlamydomonadales</taxon>
        <taxon>Chlamydomonadaceae</taxon>
        <taxon>Chlamydomonas</taxon>
    </lineage>
</organism>
<comment type="caution">
    <text evidence="1">The sequence shown here is derived from an EMBL/GenBank/DDBJ whole genome shotgun (WGS) entry which is preliminary data.</text>
</comment>
<accession>A0A250WQT9</accession>
<dbReference type="AlphaFoldDB" id="A0A250WQT9"/>
<evidence type="ECO:0000313" key="2">
    <source>
        <dbReference type="Proteomes" id="UP000232323"/>
    </source>
</evidence>
<dbReference type="SUPFAM" id="SSF55724">
    <property type="entry name" value="Mog1p/PsbP-like"/>
    <property type="match status" value="1"/>
</dbReference>
<sequence length="119" mass="13192">MNESSTRSFDSAESLGIHDCHPSVTGSSDRFFSCIAVGRQSVTKQLHLSDPALNVEVLVVLAVIRLPQVSSDIVLSLTSPLDHTDQDNDESRKCKDCVLEILRSFEIQDWGLFTSNERV</sequence>
<dbReference type="Gene3D" id="3.40.1000.10">
    <property type="entry name" value="Mog1/PsbP, alpha/beta/alpha sandwich"/>
    <property type="match status" value="1"/>
</dbReference>
<dbReference type="Proteomes" id="UP000232323">
    <property type="component" value="Unassembled WGS sequence"/>
</dbReference>
<dbReference type="InterPro" id="IPR016123">
    <property type="entry name" value="Mog1/PsbP_a/b/a-sand"/>
</dbReference>
<proteinExistence type="predicted"/>
<protein>
    <submittedName>
        <fullName evidence="1">Uncharacterized protein</fullName>
    </submittedName>
</protein>
<gene>
    <name evidence="1" type="ORF">CEUSTIGMA_g614.t1</name>
</gene>
<keyword evidence="2" id="KW-1185">Reference proteome</keyword>
<name>A0A250WQT9_9CHLO</name>